<comment type="caution">
    <text evidence="1">The sequence shown here is derived from an EMBL/GenBank/DDBJ whole genome shotgun (WGS) entry which is preliminary data.</text>
</comment>
<organism evidence="1 2">
    <name type="scientific">Racocetra persica</name>
    <dbReference type="NCBI Taxonomy" id="160502"/>
    <lineage>
        <taxon>Eukaryota</taxon>
        <taxon>Fungi</taxon>
        <taxon>Fungi incertae sedis</taxon>
        <taxon>Mucoromycota</taxon>
        <taxon>Glomeromycotina</taxon>
        <taxon>Glomeromycetes</taxon>
        <taxon>Diversisporales</taxon>
        <taxon>Gigasporaceae</taxon>
        <taxon>Racocetra</taxon>
    </lineage>
</organism>
<dbReference type="Proteomes" id="UP000789920">
    <property type="component" value="Unassembled WGS sequence"/>
</dbReference>
<gene>
    <name evidence="1" type="ORF">RPERSI_LOCUS32421</name>
</gene>
<protein>
    <submittedName>
        <fullName evidence="1">30962_t:CDS:1</fullName>
    </submittedName>
</protein>
<keyword evidence="2" id="KW-1185">Reference proteome</keyword>
<feature type="non-terminal residue" evidence="1">
    <location>
        <position position="1"/>
    </location>
</feature>
<name>A0ACA9SKN8_9GLOM</name>
<dbReference type="EMBL" id="CAJVQC010135122">
    <property type="protein sequence ID" value="CAG8842661.1"/>
    <property type="molecule type" value="Genomic_DNA"/>
</dbReference>
<evidence type="ECO:0000313" key="2">
    <source>
        <dbReference type="Proteomes" id="UP000789920"/>
    </source>
</evidence>
<sequence>QGSESITVDGKTLTEMIDGLVSENADLKKKIEKLETEAEGQAAASEVVPPATDAATKEEYELLKQQMADLEDKIANLK</sequence>
<reference evidence="1" key="1">
    <citation type="submission" date="2021-06" db="EMBL/GenBank/DDBJ databases">
        <authorList>
            <person name="Kallberg Y."/>
            <person name="Tangrot J."/>
            <person name="Rosling A."/>
        </authorList>
    </citation>
    <scope>NUCLEOTIDE SEQUENCE</scope>
    <source>
        <strain evidence="1">MA461A</strain>
    </source>
</reference>
<feature type="non-terminal residue" evidence="1">
    <location>
        <position position="78"/>
    </location>
</feature>
<proteinExistence type="predicted"/>
<accession>A0ACA9SKN8</accession>
<evidence type="ECO:0000313" key="1">
    <source>
        <dbReference type="EMBL" id="CAG8842661.1"/>
    </source>
</evidence>